<keyword evidence="3" id="KW-1185">Reference proteome</keyword>
<feature type="signal peptide" evidence="1">
    <location>
        <begin position="1"/>
        <end position="16"/>
    </location>
</feature>
<proteinExistence type="predicted"/>
<evidence type="ECO:0000256" key="1">
    <source>
        <dbReference type="SAM" id="SignalP"/>
    </source>
</evidence>
<comment type="caution">
    <text evidence="2">The sequence shown here is derived from an EMBL/GenBank/DDBJ whole genome shotgun (WGS) entry which is preliminary data.</text>
</comment>
<evidence type="ECO:0000313" key="3">
    <source>
        <dbReference type="Proteomes" id="UP000825935"/>
    </source>
</evidence>
<dbReference type="AlphaFoldDB" id="A0A8T2QJ10"/>
<reference evidence="2" key="1">
    <citation type="submission" date="2021-08" db="EMBL/GenBank/DDBJ databases">
        <title>WGS assembly of Ceratopteris richardii.</title>
        <authorList>
            <person name="Marchant D.B."/>
            <person name="Chen G."/>
            <person name="Jenkins J."/>
            <person name="Shu S."/>
            <person name="Leebens-Mack J."/>
            <person name="Grimwood J."/>
            <person name="Schmutz J."/>
            <person name="Soltis P."/>
            <person name="Soltis D."/>
            <person name="Chen Z.-H."/>
        </authorList>
    </citation>
    <scope>NUCLEOTIDE SEQUENCE</scope>
    <source>
        <strain evidence="2">Whitten #5841</strain>
        <tissue evidence="2">Leaf</tissue>
    </source>
</reference>
<protein>
    <submittedName>
        <fullName evidence="2">Uncharacterized protein</fullName>
    </submittedName>
</protein>
<accession>A0A8T2QJ10</accession>
<dbReference type="EMBL" id="CM035439">
    <property type="protein sequence ID" value="KAH7283776.1"/>
    <property type="molecule type" value="Genomic_DNA"/>
</dbReference>
<sequence>MLLAIIIANIYIGVELVQVDFDDEITNLIDNLLHELVMCVIRIDIHPISHQLNEHGSLGFVEGLNASPTRCNMSPPNSDPTSIRDTTKTISMIQNMAHENLACKIHVGCYKKSTFSTRQNKMSKRP</sequence>
<dbReference type="Proteomes" id="UP000825935">
    <property type="component" value="Chromosome 34"/>
</dbReference>
<name>A0A8T2QJ10_CERRI</name>
<feature type="chain" id="PRO_5035894144" evidence="1">
    <location>
        <begin position="17"/>
        <end position="126"/>
    </location>
</feature>
<organism evidence="2 3">
    <name type="scientific">Ceratopteris richardii</name>
    <name type="common">Triangle waterfern</name>
    <dbReference type="NCBI Taxonomy" id="49495"/>
    <lineage>
        <taxon>Eukaryota</taxon>
        <taxon>Viridiplantae</taxon>
        <taxon>Streptophyta</taxon>
        <taxon>Embryophyta</taxon>
        <taxon>Tracheophyta</taxon>
        <taxon>Polypodiopsida</taxon>
        <taxon>Polypodiidae</taxon>
        <taxon>Polypodiales</taxon>
        <taxon>Pteridineae</taxon>
        <taxon>Pteridaceae</taxon>
        <taxon>Parkerioideae</taxon>
        <taxon>Ceratopteris</taxon>
    </lineage>
</organism>
<gene>
    <name evidence="2" type="ORF">KP509_34G023500</name>
</gene>
<keyword evidence="1" id="KW-0732">Signal</keyword>
<evidence type="ECO:0000313" key="2">
    <source>
        <dbReference type="EMBL" id="KAH7283776.1"/>
    </source>
</evidence>